<feature type="transmembrane region" description="Helical" evidence="13">
    <location>
        <begin position="139"/>
        <end position="162"/>
    </location>
</feature>
<evidence type="ECO:0000256" key="6">
    <source>
        <dbReference type="ARBA" id="ARBA00022989"/>
    </source>
</evidence>
<evidence type="ECO:0000256" key="11">
    <source>
        <dbReference type="ARBA" id="ARBA00023180"/>
    </source>
</evidence>
<dbReference type="Proteomes" id="UP000752171">
    <property type="component" value="Unassembled WGS sequence"/>
</dbReference>
<keyword evidence="2" id="KW-1003">Cell membrane</keyword>
<evidence type="ECO:0000256" key="1">
    <source>
        <dbReference type="ARBA" id="ARBA00004651"/>
    </source>
</evidence>
<evidence type="ECO:0000256" key="4">
    <source>
        <dbReference type="ARBA" id="ARBA00022692"/>
    </source>
</evidence>
<dbReference type="Gene3D" id="1.20.1070.10">
    <property type="entry name" value="Rhodopsin 7-helix transmembrane proteins"/>
    <property type="match status" value="1"/>
</dbReference>
<comment type="subcellular location">
    <subcellularLocation>
        <location evidence="1">Cell membrane</location>
        <topology evidence="1">Multi-pass membrane protein</topology>
    </subcellularLocation>
</comment>
<dbReference type="InterPro" id="IPR000725">
    <property type="entry name" value="Olfact_rcpt"/>
</dbReference>
<evidence type="ECO:0000256" key="13">
    <source>
        <dbReference type="SAM" id="Phobius"/>
    </source>
</evidence>
<dbReference type="OrthoDB" id="6151005at2759"/>
<evidence type="ECO:0000313" key="16">
    <source>
        <dbReference type="Proteomes" id="UP000752171"/>
    </source>
</evidence>
<keyword evidence="7" id="KW-0297">G-protein coupled receptor</keyword>
<dbReference type="AlphaFoldDB" id="A0A8T2L3B7"/>
<evidence type="ECO:0000256" key="5">
    <source>
        <dbReference type="ARBA" id="ARBA00022725"/>
    </source>
</evidence>
<dbReference type="InterPro" id="IPR052921">
    <property type="entry name" value="GPCR1_Superfamily_Member"/>
</dbReference>
<protein>
    <submittedName>
        <fullName evidence="15">Olfactory receptor 2K2-like</fullName>
    </submittedName>
</protein>
<comment type="caution">
    <text evidence="15">The sequence shown here is derived from an EMBL/GenBank/DDBJ whole genome shotgun (WGS) entry which is preliminary data.</text>
</comment>
<keyword evidence="9" id="KW-1015">Disulfide bond</keyword>
<evidence type="ECO:0000259" key="14">
    <source>
        <dbReference type="PROSITE" id="PS50262"/>
    </source>
</evidence>
<keyword evidence="10 15" id="KW-0675">Receptor</keyword>
<organism evidence="15 16">
    <name type="scientific">Astyanax mexicanus</name>
    <name type="common">Blind cave fish</name>
    <name type="synonym">Astyanax fasciatus mexicanus</name>
    <dbReference type="NCBI Taxonomy" id="7994"/>
    <lineage>
        <taxon>Eukaryota</taxon>
        <taxon>Metazoa</taxon>
        <taxon>Chordata</taxon>
        <taxon>Craniata</taxon>
        <taxon>Vertebrata</taxon>
        <taxon>Euteleostomi</taxon>
        <taxon>Actinopterygii</taxon>
        <taxon>Neopterygii</taxon>
        <taxon>Teleostei</taxon>
        <taxon>Ostariophysi</taxon>
        <taxon>Characiformes</taxon>
        <taxon>Characoidei</taxon>
        <taxon>Acestrorhamphidae</taxon>
        <taxon>Acestrorhamphinae</taxon>
        <taxon>Astyanax</taxon>
    </lineage>
</organism>
<feature type="domain" description="G-protein coupled receptors family 1 profile" evidence="14">
    <location>
        <begin position="39"/>
        <end position="286"/>
    </location>
</feature>
<dbReference type="GO" id="GO:0004984">
    <property type="term" value="F:olfactory receptor activity"/>
    <property type="evidence" value="ECO:0007669"/>
    <property type="project" value="InterPro"/>
</dbReference>
<feature type="transmembrane region" description="Helical" evidence="13">
    <location>
        <begin position="96"/>
        <end position="118"/>
    </location>
</feature>
<name>A0A8T2L3B7_ASTMX</name>
<feature type="transmembrane region" description="Helical" evidence="13">
    <location>
        <begin position="231"/>
        <end position="251"/>
    </location>
</feature>
<evidence type="ECO:0000256" key="12">
    <source>
        <dbReference type="ARBA" id="ARBA00023224"/>
    </source>
</evidence>
<keyword evidence="6 13" id="KW-1133">Transmembrane helix</keyword>
<dbReference type="SUPFAM" id="SSF81321">
    <property type="entry name" value="Family A G protein-coupled receptor-like"/>
    <property type="match status" value="1"/>
</dbReference>
<evidence type="ECO:0000256" key="2">
    <source>
        <dbReference type="ARBA" id="ARBA00022475"/>
    </source>
</evidence>
<keyword evidence="3" id="KW-0716">Sensory transduction</keyword>
<keyword evidence="5" id="KW-0552">Olfaction</keyword>
<feature type="transmembrane region" description="Helical" evidence="13">
    <location>
        <begin position="23"/>
        <end position="49"/>
    </location>
</feature>
<keyword evidence="4 13" id="KW-0812">Transmembrane</keyword>
<dbReference type="GO" id="GO:0004930">
    <property type="term" value="F:G protein-coupled receptor activity"/>
    <property type="evidence" value="ECO:0007669"/>
    <property type="project" value="UniProtKB-KW"/>
</dbReference>
<evidence type="ECO:0000256" key="3">
    <source>
        <dbReference type="ARBA" id="ARBA00022606"/>
    </source>
</evidence>
<dbReference type="GO" id="GO:0005549">
    <property type="term" value="F:odorant binding"/>
    <property type="evidence" value="ECO:0007669"/>
    <property type="project" value="TreeGrafter"/>
</dbReference>
<keyword evidence="11" id="KW-0325">Glycoprotein</keyword>
<dbReference type="GO" id="GO:0005886">
    <property type="term" value="C:plasma membrane"/>
    <property type="evidence" value="ECO:0007669"/>
    <property type="project" value="UniProtKB-SubCell"/>
</dbReference>
<dbReference type="InterPro" id="IPR000276">
    <property type="entry name" value="GPCR_Rhodpsn"/>
</dbReference>
<evidence type="ECO:0000256" key="8">
    <source>
        <dbReference type="ARBA" id="ARBA00023136"/>
    </source>
</evidence>
<evidence type="ECO:0000256" key="9">
    <source>
        <dbReference type="ARBA" id="ARBA00023157"/>
    </source>
</evidence>
<accession>A0A8T2L3B7</accession>
<dbReference type="PRINTS" id="PR00245">
    <property type="entry name" value="OLFACTORYR"/>
</dbReference>
<proteinExistence type="predicted"/>
<gene>
    <name evidence="15" type="primary">OLFR142</name>
    <name evidence="15" type="ORF">AMEX_G20027</name>
</gene>
<evidence type="ECO:0000256" key="10">
    <source>
        <dbReference type="ARBA" id="ARBA00023170"/>
    </source>
</evidence>
<keyword evidence="8 13" id="KW-0472">Membrane</keyword>
<feature type="transmembrane region" description="Helical" evidence="13">
    <location>
        <begin position="198"/>
        <end position="219"/>
    </location>
</feature>
<keyword evidence="12" id="KW-0807">Transducer</keyword>
<evidence type="ECO:0000313" key="15">
    <source>
        <dbReference type="EMBL" id="KAG9265574.1"/>
    </source>
</evidence>
<dbReference type="PROSITE" id="PS50262">
    <property type="entry name" value="G_PROTEIN_RECEP_F1_2"/>
    <property type="match status" value="1"/>
</dbReference>
<reference evidence="15 16" key="1">
    <citation type="submission" date="2021-07" db="EMBL/GenBank/DDBJ databases">
        <authorList>
            <person name="Imarazene B."/>
            <person name="Zahm M."/>
            <person name="Klopp C."/>
            <person name="Cabau C."/>
            <person name="Beille S."/>
            <person name="Jouanno E."/>
            <person name="Castinel A."/>
            <person name="Lluch J."/>
            <person name="Gil L."/>
            <person name="Kuchtly C."/>
            <person name="Lopez Roques C."/>
            <person name="Donnadieu C."/>
            <person name="Parrinello H."/>
            <person name="Journot L."/>
            <person name="Du K."/>
            <person name="Schartl M."/>
            <person name="Retaux S."/>
            <person name="Guiguen Y."/>
        </authorList>
    </citation>
    <scope>NUCLEOTIDE SEQUENCE [LARGE SCALE GENOMIC DNA]</scope>
    <source>
        <strain evidence="15">Pach_M1</strain>
        <tissue evidence="15">Testis</tissue>
    </source>
</reference>
<dbReference type="Pfam" id="PF13853">
    <property type="entry name" value="7tm_4"/>
    <property type="match status" value="1"/>
</dbReference>
<dbReference type="FunFam" id="1.20.1070.10:FF:000024">
    <property type="entry name" value="Olfactory receptor"/>
    <property type="match status" value="1"/>
</dbReference>
<dbReference type="PANTHER" id="PTHR26451">
    <property type="entry name" value="G_PROTEIN_RECEP_F1_2 DOMAIN-CONTAINING PROTEIN"/>
    <property type="match status" value="1"/>
</dbReference>
<sequence>MENISAIILTFTALNETDGTSRLIIFAFTFTSFFITVFLNCTLILIIVIEKTLHEPMYIFLGNLCVNGLCGTAGFYPKLLSDLIVDTSSVSLRSCIVQSYVILTYGMGEITNLSVMALDRYLAICRPLYYYTLMCRSTVLKLLMFIWMFPCCIGLVIIVMAASNPICGRYIDKLYCGSFVLERLACQTQLPEAIIKGMFFFLLNILTGFVFFSYVKLILACRRSKLNQKKFMSTCVPHLVAFSNFMILSLLDSSHTQFYVNLSQTLQHFQSALILVIPPFVNPIIYGIKLSPIRTHTLHLVKKIQINVAETS</sequence>
<feature type="transmembrane region" description="Helical" evidence="13">
    <location>
        <begin position="56"/>
        <end position="76"/>
    </location>
</feature>
<dbReference type="EMBL" id="JAICCE010000017">
    <property type="protein sequence ID" value="KAG9265574.1"/>
    <property type="molecule type" value="Genomic_DNA"/>
</dbReference>
<dbReference type="PANTHER" id="PTHR26451:SF860">
    <property type="entry name" value="ODORANT RECEPTOR-RELATED"/>
    <property type="match status" value="1"/>
</dbReference>
<evidence type="ECO:0000256" key="7">
    <source>
        <dbReference type="ARBA" id="ARBA00023040"/>
    </source>
</evidence>
<feature type="transmembrane region" description="Helical" evidence="13">
    <location>
        <begin position="271"/>
        <end position="288"/>
    </location>
</feature>
<dbReference type="PROSITE" id="PS00237">
    <property type="entry name" value="G_PROTEIN_RECEP_F1_1"/>
    <property type="match status" value="1"/>
</dbReference>
<dbReference type="InterPro" id="IPR017452">
    <property type="entry name" value="GPCR_Rhodpsn_7TM"/>
</dbReference>